<organism evidence="2 3">
    <name type="scientific">Protopolystoma xenopodis</name>
    <dbReference type="NCBI Taxonomy" id="117903"/>
    <lineage>
        <taxon>Eukaryota</taxon>
        <taxon>Metazoa</taxon>
        <taxon>Spiralia</taxon>
        <taxon>Lophotrochozoa</taxon>
        <taxon>Platyhelminthes</taxon>
        <taxon>Monogenea</taxon>
        <taxon>Polyopisthocotylea</taxon>
        <taxon>Polystomatidea</taxon>
        <taxon>Polystomatidae</taxon>
        <taxon>Protopolystoma</taxon>
    </lineage>
</organism>
<protein>
    <submittedName>
        <fullName evidence="2">Uncharacterized protein</fullName>
    </submittedName>
</protein>
<dbReference type="AlphaFoldDB" id="A0A448WWN1"/>
<reference evidence="2" key="1">
    <citation type="submission" date="2018-11" db="EMBL/GenBank/DDBJ databases">
        <authorList>
            <consortium name="Pathogen Informatics"/>
        </authorList>
    </citation>
    <scope>NUCLEOTIDE SEQUENCE</scope>
</reference>
<evidence type="ECO:0000256" key="1">
    <source>
        <dbReference type="SAM" id="MobiDB-lite"/>
    </source>
</evidence>
<accession>A0A448WWN1</accession>
<proteinExistence type="predicted"/>
<comment type="caution">
    <text evidence="2">The sequence shown here is derived from an EMBL/GenBank/DDBJ whole genome shotgun (WGS) entry which is preliminary data.</text>
</comment>
<evidence type="ECO:0000313" key="3">
    <source>
        <dbReference type="Proteomes" id="UP000784294"/>
    </source>
</evidence>
<feature type="compositionally biased region" description="Basic and acidic residues" evidence="1">
    <location>
        <begin position="186"/>
        <end position="195"/>
    </location>
</feature>
<dbReference type="Proteomes" id="UP000784294">
    <property type="component" value="Unassembled WGS sequence"/>
</dbReference>
<gene>
    <name evidence="2" type="ORF">PXEA_LOCUS15519</name>
</gene>
<feature type="compositionally biased region" description="Low complexity" evidence="1">
    <location>
        <begin position="166"/>
        <end position="177"/>
    </location>
</feature>
<feature type="compositionally biased region" description="Low complexity" evidence="1">
    <location>
        <begin position="267"/>
        <end position="285"/>
    </location>
</feature>
<sequence>MGVLARFGSAELETARMSSLVDSTSGRGGFASYDEPYSALERDSNSEQWYWMDAARTDQEAQVGSEPARFQDIPEEPTNTVVSSVASVELPPRGRRDQRMGRKEFLFGQTGERVPNGQRLRGPKRPEYSRSGPPAASAPGGLEYQSPWMRQHDQQAAPEYMKPAVSRQLQGRLSLLQPPDPSQHSFWREAHRDSHPATGRGAGEPSQAEVFMLDGWETADEPIGDHYAASDRGIRRAFDMYRGHTRLQGGRQPSLTDTEDTFDQDGSVSLNSKKLSPPSSPSSASCFREKPATQDSFASAPSSALLSHMEASETADIKYDDELNPSRLFGDPGNYKRIVDPVRLHESIRRVHQKRQRTEEQRKRSSASKAAFRSPDGELMGAQEEYPMQDEENMDVPHVTVEHKPFNYGGKDLAFEKQTSMTDVFSRDFRRMGQLGSNTIFQECFHLFLNCWYLSISTSETIFVVFLMSLRRRTLQSNS</sequence>
<name>A0A448WWN1_9PLAT</name>
<feature type="region of interest" description="Disordered" evidence="1">
    <location>
        <begin position="349"/>
        <end position="376"/>
    </location>
</feature>
<evidence type="ECO:0000313" key="2">
    <source>
        <dbReference type="EMBL" id="VEL22079.1"/>
    </source>
</evidence>
<feature type="compositionally biased region" description="Polar residues" evidence="1">
    <location>
        <begin position="77"/>
        <end position="86"/>
    </location>
</feature>
<dbReference type="EMBL" id="CAAALY010054603">
    <property type="protein sequence ID" value="VEL22079.1"/>
    <property type="molecule type" value="Genomic_DNA"/>
</dbReference>
<feature type="region of interest" description="Disordered" evidence="1">
    <location>
        <begin position="58"/>
        <end position="207"/>
    </location>
</feature>
<feature type="region of interest" description="Disordered" evidence="1">
    <location>
        <begin position="245"/>
        <end position="301"/>
    </location>
</feature>
<keyword evidence="3" id="KW-1185">Reference proteome</keyword>
<feature type="compositionally biased region" description="Basic and acidic residues" evidence="1">
    <location>
        <begin position="92"/>
        <end position="105"/>
    </location>
</feature>